<organism evidence="2 3">
    <name type="scientific">Clathrospora elynae</name>
    <dbReference type="NCBI Taxonomy" id="706981"/>
    <lineage>
        <taxon>Eukaryota</taxon>
        <taxon>Fungi</taxon>
        <taxon>Dikarya</taxon>
        <taxon>Ascomycota</taxon>
        <taxon>Pezizomycotina</taxon>
        <taxon>Dothideomycetes</taxon>
        <taxon>Pleosporomycetidae</taxon>
        <taxon>Pleosporales</taxon>
        <taxon>Diademaceae</taxon>
        <taxon>Clathrospora</taxon>
    </lineage>
</organism>
<feature type="region of interest" description="Disordered" evidence="1">
    <location>
        <begin position="177"/>
        <end position="221"/>
    </location>
</feature>
<gene>
    <name evidence="2" type="ORF">EJ02DRAFT_130404</name>
</gene>
<protein>
    <submittedName>
        <fullName evidence="2">Uncharacterized protein</fullName>
    </submittedName>
</protein>
<name>A0A6A5SV17_9PLEO</name>
<dbReference type="AlphaFoldDB" id="A0A6A5SV17"/>
<dbReference type="Proteomes" id="UP000800038">
    <property type="component" value="Unassembled WGS sequence"/>
</dbReference>
<sequence length="221" mass="24184">MLTPPIRTPRHLPQAKLPPRKRLFVASSHISTTRLYSLNSDYLTSLYPSQYHSATPHSYHIFNKNSRSVLYTISKNEPVENCDSPINVLNTTYTETARFPRPSASPSPEISAGLTVRQAENCLSLDYIARPSSTPCTSVRASSCCRATVPSGSSSPNLTVVPRAAFRLPIVGFSRTQPSCCSKTSASPSTSMHYHRRDRATNSGPNANDPTRTASTRQAAE</sequence>
<keyword evidence="3" id="KW-1185">Reference proteome</keyword>
<reference evidence="2" key="1">
    <citation type="journal article" date="2020" name="Stud. Mycol.">
        <title>101 Dothideomycetes genomes: a test case for predicting lifestyles and emergence of pathogens.</title>
        <authorList>
            <person name="Haridas S."/>
            <person name="Albert R."/>
            <person name="Binder M."/>
            <person name="Bloem J."/>
            <person name="Labutti K."/>
            <person name="Salamov A."/>
            <person name="Andreopoulos B."/>
            <person name="Baker S."/>
            <person name="Barry K."/>
            <person name="Bills G."/>
            <person name="Bluhm B."/>
            <person name="Cannon C."/>
            <person name="Castanera R."/>
            <person name="Culley D."/>
            <person name="Daum C."/>
            <person name="Ezra D."/>
            <person name="Gonzalez J."/>
            <person name="Henrissat B."/>
            <person name="Kuo A."/>
            <person name="Liang C."/>
            <person name="Lipzen A."/>
            <person name="Lutzoni F."/>
            <person name="Magnuson J."/>
            <person name="Mondo S."/>
            <person name="Nolan M."/>
            <person name="Ohm R."/>
            <person name="Pangilinan J."/>
            <person name="Park H.-J."/>
            <person name="Ramirez L."/>
            <person name="Alfaro M."/>
            <person name="Sun H."/>
            <person name="Tritt A."/>
            <person name="Yoshinaga Y."/>
            <person name="Zwiers L.-H."/>
            <person name="Turgeon B."/>
            <person name="Goodwin S."/>
            <person name="Spatafora J."/>
            <person name="Crous P."/>
            <person name="Grigoriev I."/>
        </authorList>
    </citation>
    <scope>NUCLEOTIDE SEQUENCE</scope>
    <source>
        <strain evidence="2">CBS 161.51</strain>
    </source>
</reference>
<proteinExistence type="predicted"/>
<accession>A0A6A5SV17</accession>
<evidence type="ECO:0000313" key="3">
    <source>
        <dbReference type="Proteomes" id="UP000800038"/>
    </source>
</evidence>
<feature type="compositionally biased region" description="Polar residues" evidence="1">
    <location>
        <begin position="177"/>
        <end position="192"/>
    </location>
</feature>
<dbReference type="EMBL" id="ML976024">
    <property type="protein sequence ID" value="KAF1943552.1"/>
    <property type="molecule type" value="Genomic_DNA"/>
</dbReference>
<feature type="compositionally biased region" description="Polar residues" evidence="1">
    <location>
        <begin position="201"/>
        <end position="221"/>
    </location>
</feature>
<evidence type="ECO:0000313" key="2">
    <source>
        <dbReference type="EMBL" id="KAF1943552.1"/>
    </source>
</evidence>
<evidence type="ECO:0000256" key="1">
    <source>
        <dbReference type="SAM" id="MobiDB-lite"/>
    </source>
</evidence>